<dbReference type="InterPro" id="IPR036179">
    <property type="entry name" value="Ig-like_dom_sf"/>
</dbReference>
<accession>A0A3B4GM12</accession>
<dbReference type="SUPFAM" id="SSF48726">
    <property type="entry name" value="Immunoglobulin"/>
    <property type="match status" value="1"/>
</dbReference>
<dbReference type="AlphaFoldDB" id="A0A3B4GM12"/>
<proteinExistence type="predicted"/>
<name>A0A3B4GM12_9CICH</name>
<protein>
    <recommendedName>
        <fullName evidence="2">Immunoglobulin V-set domain-containing protein</fullName>
    </recommendedName>
</protein>
<dbReference type="Ensembl" id="ENSPNYT00000023786.1">
    <property type="protein sequence ID" value="ENSPNYP00000023219.1"/>
    <property type="gene ID" value="ENSPNYG00000017529.1"/>
</dbReference>
<dbReference type="Gene3D" id="2.60.40.10">
    <property type="entry name" value="Immunoglobulins"/>
    <property type="match status" value="1"/>
</dbReference>
<evidence type="ECO:0000313" key="1">
    <source>
        <dbReference type="Ensembl" id="ENSPNYP00000023219.1"/>
    </source>
</evidence>
<dbReference type="GeneTree" id="ENSGT01030000234806"/>
<sequence length="157" mass="17600">MSNDKKKVCGSCVRFLLFLLSNEDLIKTQKITNVFLFYVSNFAGVETHCDGRHDGAQCYGALGGTVDIQLMDSTSEISRYQLLKNSLKILDVREKMILSNTIVHRSVFFPSNGTFRITNLSRTDSGDYTLQTFDSDGKSSGVQILQLFFQGKCCDNK</sequence>
<evidence type="ECO:0008006" key="2">
    <source>
        <dbReference type="Google" id="ProtNLM"/>
    </source>
</evidence>
<reference evidence="1" key="1">
    <citation type="submission" date="2023-09" db="UniProtKB">
        <authorList>
            <consortium name="Ensembl"/>
        </authorList>
    </citation>
    <scope>IDENTIFICATION</scope>
</reference>
<dbReference type="STRING" id="303518.ENSPNYP00000023219"/>
<dbReference type="InterPro" id="IPR013783">
    <property type="entry name" value="Ig-like_fold"/>
</dbReference>
<organism evidence="1">
    <name type="scientific">Pundamilia nyererei</name>
    <dbReference type="NCBI Taxonomy" id="303518"/>
    <lineage>
        <taxon>Eukaryota</taxon>
        <taxon>Metazoa</taxon>
        <taxon>Chordata</taxon>
        <taxon>Craniata</taxon>
        <taxon>Vertebrata</taxon>
        <taxon>Euteleostomi</taxon>
        <taxon>Actinopterygii</taxon>
        <taxon>Neopterygii</taxon>
        <taxon>Teleostei</taxon>
        <taxon>Neoteleostei</taxon>
        <taxon>Acanthomorphata</taxon>
        <taxon>Ovalentaria</taxon>
        <taxon>Cichlomorphae</taxon>
        <taxon>Cichliformes</taxon>
        <taxon>Cichlidae</taxon>
        <taxon>African cichlids</taxon>
        <taxon>Pseudocrenilabrinae</taxon>
        <taxon>Haplochromini</taxon>
        <taxon>Pundamilia</taxon>
    </lineage>
</organism>